<gene>
    <name evidence="3" type="ORF">DRE_03886</name>
</gene>
<dbReference type="HOGENOM" id="CLU_047729_0_0_1"/>
<dbReference type="OrthoDB" id="5418436at2759"/>
<evidence type="ECO:0000313" key="4">
    <source>
        <dbReference type="Proteomes" id="UP000024837"/>
    </source>
</evidence>
<evidence type="ECO:0000313" key="3">
    <source>
        <dbReference type="EMBL" id="EWC46874.1"/>
    </source>
</evidence>
<dbReference type="InterPro" id="IPR016024">
    <property type="entry name" value="ARM-type_fold"/>
</dbReference>
<dbReference type="SUPFAM" id="SSF48371">
    <property type="entry name" value="ARM repeat"/>
    <property type="match status" value="1"/>
</dbReference>
<name>W7HTU6_9PEZI</name>
<dbReference type="Proteomes" id="UP000024837">
    <property type="component" value="Unassembled WGS sequence"/>
</dbReference>
<dbReference type="InterPro" id="IPR021476">
    <property type="entry name" value="Egh16-like"/>
</dbReference>
<feature type="compositionally biased region" description="Acidic residues" evidence="1">
    <location>
        <begin position="338"/>
        <end position="369"/>
    </location>
</feature>
<feature type="signal peptide" evidence="2">
    <location>
        <begin position="1"/>
        <end position="21"/>
    </location>
</feature>
<dbReference type="AlphaFoldDB" id="W7HTU6"/>
<dbReference type="PANTHER" id="PTHR34618:SF4">
    <property type="entry name" value="CAS1"/>
    <property type="match status" value="1"/>
</dbReference>
<feature type="compositionally biased region" description="Basic residues" evidence="1">
    <location>
        <begin position="322"/>
        <end position="332"/>
    </location>
</feature>
<proteinExistence type="predicted"/>
<organism evidence="3 4">
    <name type="scientific">Drechslerella stenobrocha 248</name>
    <dbReference type="NCBI Taxonomy" id="1043628"/>
    <lineage>
        <taxon>Eukaryota</taxon>
        <taxon>Fungi</taxon>
        <taxon>Dikarya</taxon>
        <taxon>Ascomycota</taxon>
        <taxon>Pezizomycotina</taxon>
        <taxon>Orbiliomycetes</taxon>
        <taxon>Orbiliales</taxon>
        <taxon>Orbiliaceae</taxon>
        <taxon>Drechslerella</taxon>
    </lineage>
</organism>
<evidence type="ECO:0000256" key="1">
    <source>
        <dbReference type="SAM" id="MobiDB-lite"/>
    </source>
</evidence>
<feature type="chain" id="PRO_5004893145" evidence="2">
    <location>
        <begin position="22"/>
        <end position="369"/>
    </location>
</feature>
<keyword evidence="4" id="KW-1185">Reference proteome</keyword>
<sequence length="369" mass="41668">MLIQGIPVATLILALAPAVTAHGIGTKVVGNCDPKIFGVTLGYDAGVPRNGKGQQPFSRDIVVLKNPIVPPTKQSKWWKKPRTYWHNDCGANLITVESYYRKSEPQKFAKANNNQKNWWYYQMPAKPQWGQLIDWRKITTHQAKQNKIVKASPGGWIKVEMHQVNADGAGPYKAKFSENGEPNNWYKVKWTDPKTKKVSWKVFWSQPKQNVPGEAKKFSVRPVGALQKNLHVIFPIPAGLKCTGEYAGKKNICMLRYENFAKNGQFGGCIPFQLIKASSCGREEVVVKVEEAPKKPQKMIVVAEEDDDDEVPNAKGNDYGKKKTKKTKKTKTTKKEDENDTDDEDDDDDEDEDDDDDEDDDNDDSGNYF</sequence>
<dbReference type="PANTHER" id="PTHR34618">
    <property type="entry name" value="SURFACE PROTEIN MAS1, PUTATIVE-RELATED"/>
    <property type="match status" value="1"/>
</dbReference>
<reference evidence="3 4" key="1">
    <citation type="submission" date="2013-05" db="EMBL/GenBank/DDBJ databases">
        <title>Drechslerella stenobrocha genome reveals carnivorous origination and mechanical trapping mechanism of predatory fungi.</title>
        <authorList>
            <person name="Liu X."/>
            <person name="Zhang W."/>
            <person name="Liu K."/>
        </authorList>
    </citation>
    <scope>NUCLEOTIDE SEQUENCE [LARGE SCALE GENOMIC DNA]</scope>
    <source>
        <strain evidence="3 4">248</strain>
    </source>
</reference>
<dbReference type="Pfam" id="PF11327">
    <property type="entry name" value="Egh16-like"/>
    <property type="match status" value="1"/>
</dbReference>
<protein>
    <submittedName>
        <fullName evidence="3">Uncharacterized protein</fullName>
    </submittedName>
</protein>
<dbReference type="EMBL" id="KI966414">
    <property type="protein sequence ID" value="EWC46874.1"/>
    <property type="molecule type" value="Genomic_DNA"/>
</dbReference>
<keyword evidence="2" id="KW-0732">Signal</keyword>
<accession>W7HTU6</accession>
<evidence type="ECO:0000256" key="2">
    <source>
        <dbReference type="SAM" id="SignalP"/>
    </source>
</evidence>
<feature type="region of interest" description="Disordered" evidence="1">
    <location>
        <begin position="302"/>
        <end position="369"/>
    </location>
</feature>